<name>A0ABD3R8G3_9STRA</name>
<evidence type="ECO:0000259" key="2">
    <source>
        <dbReference type="Pfam" id="PF14746"/>
    </source>
</evidence>
<reference evidence="3 4" key="1">
    <citation type="journal article" date="2020" name="G3 (Bethesda)">
        <title>Improved Reference Genome for Cyclotella cryptica CCMP332, a Model for Cell Wall Morphogenesis, Salinity Adaptation, and Lipid Production in Diatoms (Bacillariophyta).</title>
        <authorList>
            <person name="Roberts W.R."/>
            <person name="Downey K.M."/>
            <person name="Ruck E.C."/>
            <person name="Traller J.C."/>
            <person name="Alverson A.J."/>
        </authorList>
    </citation>
    <scope>NUCLEOTIDE SEQUENCE [LARGE SCALE GENOMIC DNA]</scope>
    <source>
        <strain evidence="3 4">CCMP332</strain>
    </source>
</reference>
<evidence type="ECO:0000313" key="3">
    <source>
        <dbReference type="EMBL" id="KAL3805050.1"/>
    </source>
</evidence>
<evidence type="ECO:0000313" key="4">
    <source>
        <dbReference type="Proteomes" id="UP001516023"/>
    </source>
</evidence>
<dbReference type="InterPro" id="IPR027307">
    <property type="entry name" value="WASH7"/>
</dbReference>
<protein>
    <recommendedName>
        <fullName evidence="2">WASH complex subunit 7 C-terminal domain-containing protein</fullName>
    </recommendedName>
</protein>
<dbReference type="InterPro" id="IPR028283">
    <property type="entry name" value="WASH-7_C"/>
</dbReference>
<organism evidence="3 4">
    <name type="scientific">Cyclotella cryptica</name>
    <dbReference type="NCBI Taxonomy" id="29204"/>
    <lineage>
        <taxon>Eukaryota</taxon>
        <taxon>Sar</taxon>
        <taxon>Stramenopiles</taxon>
        <taxon>Ochrophyta</taxon>
        <taxon>Bacillariophyta</taxon>
        <taxon>Coscinodiscophyceae</taxon>
        <taxon>Thalassiosirophycidae</taxon>
        <taxon>Stephanodiscales</taxon>
        <taxon>Stephanodiscaceae</taxon>
        <taxon>Cyclotella</taxon>
    </lineage>
</organism>
<sequence>MGNIISFVRLIRAARKKLSSNKMPYLPAPRTSPEHHSSLSVSELESRARVETDKLILDTLQQNDSDFVRAFVDVFKGVSPNSNNPSMSFFFCLVPCLCLCWMEASLQGKEMMHKKNITRDGYFTDDGFAVGLTFCLVVLDQIKQCESLHWFKSVQSKYATDEEDLIEKENAEEVKTNAKLVANKQWFSSGVGGATAEASDETTVLKMMRKRLEGNKREMAMLFFSMHGAERFFKDIQSASV</sequence>
<dbReference type="PANTHER" id="PTHR31409">
    <property type="entry name" value="WASH COMPLEX SUBUNIT 4"/>
    <property type="match status" value="1"/>
</dbReference>
<evidence type="ECO:0000256" key="1">
    <source>
        <dbReference type="SAM" id="MobiDB-lite"/>
    </source>
</evidence>
<dbReference type="Pfam" id="PF14746">
    <property type="entry name" value="WASH-7_C"/>
    <property type="match status" value="1"/>
</dbReference>
<feature type="domain" description="WASH complex subunit 7 C-terminal" evidence="2">
    <location>
        <begin position="60"/>
        <end position="234"/>
    </location>
</feature>
<dbReference type="Proteomes" id="UP001516023">
    <property type="component" value="Unassembled WGS sequence"/>
</dbReference>
<comment type="caution">
    <text evidence="3">The sequence shown here is derived from an EMBL/GenBank/DDBJ whole genome shotgun (WGS) entry which is preliminary data.</text>
</comment>
<dbReference type="AlphaFoldDB" id="A0ABD3R8G3"/>
<proteinExistence type="predicted"/>
<dbReference type="EMBL" id="JABMIG020000004">
    <property type="protein sequence ID" value="KAL3805050.1"/>
    <property type="molecule type" value="Genomic_DNA"/>
</dbReference>
<gene>
    <name evidence="3" type="ORF">HJC23_003278</name>
</gene>
<dbReference type="PANTHER" id="PTHR31409:SF0">
    <property type="entry name" value="WASH COMPLEX SUBUNIT 4"/>
    <property type="match status" value="1"/>
</dbReference>
<feature type="region of interest" description="Disordered" evidence="1">
    <location>
        <begin position="22"/>
        <end position="43"/>
    </location>
</feature>
<accession>A0ABD3R8G3</accession>
<keyword evidence="4" id="KW-1185">Reference proteome</keyword>